<keyword evidence="5 7" id="KW-0238">DNA-binding</keyword>
<dbReference type="Pfam" id="PF02381">
    <property type="entry name" value="MraZ"/>
    <property type="match status" value="2"/>
</dbReference>
<dbReference type="PANTHER" id="PTHR34701">
    <property type="entry name" value="TRANSCRIPTIONAL REGULATOR MRAZ"/>
    <property type="match status" value="1"/>
</dbReference>
<dbReference type="Proteomes" id="UP000231567">
    <property type="component" value="Unassembled WGS sequence"/>
</dbReference>
<keyword evidence="9" id="KW-0131">Cell cycle</keyword>
<dbReference type="InterPro" id="IPR020603">
    <property type="entry name" value="MraZ_dom"/>
</dbReference>
<dbReference type="InterPro" id="IPR003444">
    <property type="entry name" value="MraZ"/>
</dbReference>
<dbReference type="AlphaFoldDB" id="A0A2G9YQL0"/>
<dbReference type="SUPFAM" id="SSF89447">
    <property type="entry name" value="AbrB/MazE/MraZ-like"/>
    <property type="match status" value="1"/>
</dbReference>
<dbReference type="InterPro" id="IPR007159">
    <property type="entry name" value="SpoVT-AbrB_dom"/>
</dbReference>
<comment type="similarity">
    <text evidence="7">Belongs to the MraZ family.</text>
</comment>
<gene>
    <name evidence="7" type="primary">mraZ</name>
    <name evidence="9" type="ORF">COX39_03020</name>
</gene>
<dbReference type="GO" id="GO:2000143">
    <property type="term" value="P:negative regulation of DNA-templated transcription initiation"/>
    <property type="evidence" value="ECO:0007669"/>
    <property type="project" value="TreeGrafter"/>
</dbReference>
<evidence type="ECO:0000256" key="6">
    <source>
        <dbReference type="ARBA" id="ARBA00023163"/>
    </source>
</evidence>
<name>A0A2G9YQL0_9BACT</name>
<keyword evidence="9" id="KW-0132">Cell division</keyword>
<dbReference type="Gene3D" id="3.40.1550.20">
    <property type="entry name" value="Transcriptional regulator MraZ domain"/>
    <property type="match status" value="1"/>
</dbReference>
<evidence type="ECO:0000256" key="1">
    <source>
        <dbReference type="ARBA" id="ARBA00013860"/>
    </source>
</evidence>
<protein>
    <recommendedName>
        <fullName evidence="1 7">Transcriptional regulator MraZ</fullName>
    </recommendedName>
</protein>
<dbReference type="GO" id="GO:0051301">
    <property type="term" value="P:cell division"/>
    <property type="evidence" value="ECO:0007669"/>
    <property type="project" value="UniProtKB-KW"/>
</dbReference>
<dbReference type="CDD" id="cd16320">
    <property type="entry name" value="MraZ_N"/>
    <property type="match status" value="1"/>
</dbReference>
<organism evidence="9 10">
    <name type="scientific">Candidatus Nealsonbacteria bacterium CG23_combo_of_CG06-09_8_20_14_all_40_13</name>
    <dbReference type="NCBI Taxonomy" id="1974724"/>
    <lineage>
        <taxon>Bacteria</taxon>
        <taxon>Candidatus Nealsoniibacteriota</taxon>
    </lineage>
</organism>
<dbReference type="GO" id="GO:0003700">
    <property type="term" value="F:DNA-binding transcription factor activity"/>
    <property type="evidence" value="ECO:0007669"/>
    <property type="project" value="UniProtKB-UniRule"/>
</dbReference>
<dbReference type="GO" id="GO:0009295">
    <property type="term" value="C:nucleoid"/>
    <property type="evidence" value="ECO:0007669"/>
    <property type="project" value="UniProtKB-SubCell"/>
</dbReference>
<accession>A0A2G9YQL0</accession>
<sequence length="143" mass="16230">MFIGEFHHVIDPKGRVAIPSKFRLILGKDAFVTRGIDNCLFVYPKEEWGKLAQKLSQLPISDIKARAFSRLMLSGAGEVEFDRQGRILLPGYLRDYAGLKNTVCAVGVYNRIEIWDEAKWNEYKGKMDKETEAISEHLANLGV</sequence>
<dbReference type="InterPro" id="IPR038619">
    <property type="entry name" value="MraZ_sf"/>
</dbReference>
<feature type="domain" description="SpoVT-AbrB" evidence="8">
    <location>
        <begin position="5"/>
        <end position="47"/>
    </location>
</feature>
<evidence type="ECO:0000256" key="5">
    <source>
        <dbReference type="ARBA" id="ARBA00023125"/>
    </source>
</evidence>
<dbReference type="PANTHER" id="PTHR34701:SF1">
    <property type="entry name" value="TRANSCRIPTIONAL REGULATOR MRAZ"/>
    <property type="match status" value="1"/>
</dbReference>
<dbReference type="InterPro" id="IPR037914">
    <property type="entry name" value="SpoVT-AbrB_sf"/>
</dbReference>
<dbReference type="PROSITE" id="PS51740">
    <property type="entry name" value="SPOVT_ABRB"/>
    <property type="match status" value="2"/>
</dbReference>
<dbReference type="InterPro" id="IPR035644">
    <property type="entry name" value="MraZ_C"/>
</dbReference>
<keyword evidence="6 7" id="KW-0804">Transcription</keyword>
<evidence type="ECO:0000313" key="9">
    <source>
        <dbReference type="EMBL" id="PIP21432.1"/>
    </source>
</evidence>
<keyword evidence="3" id="KW-0677">Repeat</keyword>
<dbReference type="HAMAP" id="MF_01008">
    <property type="entry name" value="MraZ"/>
    <property type="match status" value="1"/>
</dbReference>
<evidence type="ECO:0000256" key="2">
    <source>
        <dbReference type="ARBA" id="ARBA00022490"/>
    </source>
</evidence>
<dbReference type="GO" id="GO:0005737">
    <property type="term" value="C:cytoplasm"/>
    <property type="evidence" value="ECO:0007669"/>
    <property type="project" value="UniProtKB-UniRule"/>
</dbReference>
<evidence type="ECO:0000313" key="10">
    <source>
        <dbReference type="Proteomes" id="UP000231567"/>
    </source>
</evidence>
<evidence type="ECO:0000256" key="7">
    <source>
        <dbReference type="HAMAP-Rule" id="MF_01008"/>
    </source>
</evidence>
<feature type="domain" description="SpoVT-AbrB" evidence="8">
    <location>
        <begin position="76"/>
        <end position="119"/>
    </location>
</feature>
<dbReference type="CDD" id="cd16321">
    <property type="entry name" value="MraZ_C"/>
    <property type="match status" value="1"/>
</dbReference>
<comment type="subunit">
    <text evidence="7">Forms oligomers.</text>
</comment>
<keyword evidence="4 7" id="KW-0805">Transcription regulation</keyword>
<dbReference type="EMBL" id="PCRM01000040">
    <property type="protein sequence ID" value="PIP21432.1"/>
    <property type="molecule type" value="Genomic_DNA"/>
</dbReference>
<dbReference type="NCBIfam" id="TIGR00242">
    <property type="entry name" value="division/cell wall cluster transcriptional repressor MraZ"/>
    <property type="match status" value="1"/>
</dbReference>
<reference evidence="9 10" key="1">
    <citation type="submission" date="2017-09" db="EMBL/GenBank/DDBJ databases">
        <title>Depth-based differentiation of microbial function through sediment-hosted aquifers and enrichment of novel symbionts in the deep terrestrial subsurface.</title>
        <authorList>
            <person name="Probst A.J."/>
            <person name="Ladd B."/>
            <person name="Jarett J.K."/>
            <person name="Geller-Mcgrath D.E."/>
            <person name="Sieber C.M."/>
            <person name="Emerson J.B."/>
            <person name="Anantharaman K."/>
            <person name="Thomas B.C."/>
            <person name="Malmstrom R."/>
            <person name="Stieglmeier M."/>
            <person name="Klingl A."/>
            <person name="Woyke T."/>
            <person name="Ryan C.M."/>
            <person name="Banfield J.F."/>
        </authorList>
    </citation>
    <scope>NUCLEOTIDE SEQUENCE [LARGE SCALE GENOMIC DNA]</scope>
    <source>
        <strain evidence="9">CG23_combo_of_CG06-09_8_20_14_all_40_13</strain>
    </source>
</reference>
<dbReference type="GO" id="GO:0000976">
    <property type="term" value="F:transcription cis-regulatory region binding"/>
    <property type="evidence" value="ECO:0007669"/>
    <property type="project" value="TreeGrafter"/>
</dbReference>
<evidence type="ECO:0000256" key="4">
    <source>
        <dbReference type="ARBA" id="ARBA00023015"/>
    </source>
</evidence>
<evidence type="ECO:0000259" key="8">
    <source>
        <dbReference type="PROSITE" id="PS51740"/>
    </source>
</evidence>
<keyword evidence="2 7" id="KW-0963">Cytoplasm</keyword>
<dbReference type="InterPro" id="IPR035642">
    <property type="entry name" value="MraZ_N"/>
</dbReference>
<proteinExistence type="inferred from homology"/>
<evidence type="ECO:0000256" key="3">
    <source>
        <dbReference type="ARBA" id="ARBA00022737"/>
    </source>
</evidence>
<comment type="subcellular location">
    <subcellularLocation>
        <location evidence="7">Cytoplasm</location>
        <location evidence="7">Nucleoid</location>
    </subcellularLocation>
</comment>
<comment type="caution">
    <text evidence="9">The sequence shown here is derived from an EMBL/GenBank/DDBJ whole genome shotgun (WGS) entry which is preliminary data.</text>
</comment>